<sequence length="257" mass="28630">MLRSRIIPCLLVHKRGLVKTVNFKDPKYVGDPINAVKIFNEKEVDELMVIDIDATVEGREPDFEMIKNIAVECRMPFCYGGGVKTVAHAKKIISLGAEKVAISTAALQNINLLKDIADAVGIQSVVVVIDIKKKKFFGGYEIVTHNGKKTADVKLERFLKDLNEIGIGELVINSVDEDGKMGGYDFKLFDLIRKETEMPMTILGGAGSIDDIRIAIERYQTIGVSAGSLFVFKGKYRAVLISYPSIDERWNLYQLKN</sequence>
<evidence type="ECO:0000256" key="10">
    <source>
        <dbReference type="ARBA" id="ARBA00047838"/>
    </source>
</evidence>
<dbReference type="InterPro" id="IPR006062">
    <property type="entry name" value="His_biosynth"/>
</dbReference>
<dbReference type="InterPro" id="IPR011060">
    <property type="entry name" value="RibuloseP-bd_barrel"/>
</dbReference>
<dbReference type="CDD" id="cd04731">
    <property type="entry name" value="HisF"/>
    <property type="match status" value="1"/>
</dbReference>
<dbReference type="AlphaFoldDB" id="A0A1N6I919"/>
<keyword evidence="13" id="KW-1185">Reference proteome</keyword>
<evidence type="ECO:0000256" key="3">
    <source>
        <dbReference type="ARBA" id="ARBA00011152"/>
    </source>
</evidence>
<evidence type="ECO:0000313" key="12">
    <source>
        <dbReference type="EMBL" id="SIO28511.1"/>
    </source>
</evidence>
<dbReference type="EMBL" id="FSRQ01000003">
    <property type="protein sequence ID" value="SIO28511.1"/>
    <property type="molecule type" value="Genomic_DNA"/>
</dbReference>
<evidence type="ECO:0000256" key="4">
    <source>
        <dbReference type="ARBA" id="ARBA00012809"/>
    </source>
</evidence>
<dbReference type="RefSeq" id="WP_074231396.1">
    <property type="nucleotide sequence ID" value="NZ_FSRQ01000003.1"/>
</dbReference>
<evidence type="ECO:0000256" key="11">
    <source>
        <dbReference type="RuleBase" id="RU003657"/>
    </source>
</evidence>
<dbReference type="EC" id="4.3.2.10" evidence="4"/>
<keyword evidence="5 11" id="KW-0028">Amino-acid biosynthesis</keyword>
<dbReference type="PANTHER" id="PTHR21235">
    <property type="entry name" value="IMIDAZOLE GLYCEROL PHOSPHATE SYNTHASE SUBUNIT HISF/H IGP SYNTHASE SUBUNIT HISF/H"/>
    <property type="match status" value="1"/>
</dbReference>
<dbReference type="InterPro" id="IPR004651">
    <property type="entry name" value="HisF"/>
</dbReference>
<dbReference type="Gene3D" id="3.20.20.70">
    <property type="entry name" value="Aldolase class I"/>
    <property type="match status" value="1"/>
</dbReference>
<comment type="function">
    <text evidence="8">IGPS catalyzes the conversion of PRFAR and glutamine to IGP, AICAR and glutamate. The HisF subunit catalyzes the cyclization activity that produces IGP and AICAR from PRFAR using the ammonia provided by the HisH subunit.</text>
</comment>
<evidence type="ECO:0000256" key="9">
    <source>
        <dbReference type="ARBA" id="ARBA00030264"/>
    </source>
</evidence>
<evidence type="ECO:0000256" key="2">
    <source>
        <dbReference type="ARBA" id="ARBA00009667"/>
    </source>
</evidence>
<dbReference type="InterPro" id="IPR050064">
    <property type="entry name" value="IGPS_HisA/HisF"/>
</dbReference>
<dbReference type="Proteomes" id="UP000184782">
    <property type="component" value="Unassembled WGS sequence"/>
</dbReference>
<dbReference type="PANTHER" id="PTHR21235:SF2">
    <property type="entry name" value="IMIDAZOLE GLYCEROL PHOSPHATE SYNTHASE HISHF"/>
    <property type="match status" value="1"/>
</dbReference>
<evidence type="ECO:0000256" key="7">
    <source>
        <dbReference type="ARBA" id="ARBA00023239"/>
    </source>
</evidence>
<keyword evidence="6 11" id="KW-0368">Histidine biosynthesis</keyword>
<comment type="catalytic activity">
    <reaction evidence="10">
        <text>5-[(5-phospho-1-deoxy-D-ribulos-1-ylimino)methylamino]-1-(5-phospho-beta-D-ribosyl)imidazole-4-carboxamide + L-glutamine = D-erythro-1-(imidazol-4-yl)glycerol 3-phosphate + 5-amino-1-(5-phospho-beta-D-ribosyl)imidazole-4-carboxamide + L-glutamate + H(+)</text>
        <dbReference type="Rhea" id="RHEA:24793"/>
        <dbReference type="ChEBI" id="CHEBI:15378"/>
        <dbReference type="ChEBI" id="CHEBI:29985"/>
        <dbReference type="ChEBI" id="CHEBI:58278"/>
        <dbReference type="ChEBI" id="CHEBI:58359"/>
        <dbReference type="ChEBI" id="CHEBI:58475"/>
        <dbReference type="ChEBI" id="CHEBI:58525"/>
        <dbReference type="EC" id="4.3.2.10"/>
    </reaction>
</comment>
<comment type="pathway">
    <text evidence="1">Amino-acid biosynthesis; L-histidine biosynthesis; L-histidine from 5-phospho-alpha-D-ribose 1-diphosphate: step 5/9.</text>
</comment>
<dbReference type="NCBIfam" id="NF038364">
    <property type="entry name" value="AglZ_HisF2_fam"/>
    <property type="match status" value="1"/>
</dbReference>
<evidence type="ECO:0000256" key="6">
    <source>
        <dbReference type="ARBA" id="ARBA00023102"/>
    </source>
</evidence>
<dbReference type="SUPFAM" id="SSF51366">
    <property type="entry name" value="Ribulose-phoshate binding barrel"/>
    <property type="match status" value="1"/>
</dbReference>
<accession>A0A1N6I919</accession>
<keyword evidence="7" id="KW-0456">Lyase</keyword>
<dbReference type="UniPathway" id="UPA00031">
    <property type="reaction ID" value="UER00010"/>
</dbReference>
<comment type="subunit">
    <text evidence="3">Heterodimer of HisH and HisF.</text>
</comment>
<dbReference type="InterPro" id="IPR013785">
    <property type="entry name" value="Aldolase_TIM"/>
</dbReference>
<evidence type="ECO:0000313" key="13">
    <source>
        <dbReference type="Proteomes" id="UP000184782"/>
    </source>
</evidence>
<evidence type="ECO:0000256" key="8">
    <source>
        <dbReference type="ARBA" id="ARBA00025475"/>
    </source>
</evidence>
<dbReference type="OrthoDB" id="9781903at2"/>
<dbReference type="GO" id="GO:0000107">
    <property type="term" value="F:imidazoleglycerol-phosphate synthase activity"/>
    <property type="evidence" value="ECO:0007669"/>
    <property type="project" value="InterPro"/>
</dbReference>
<proteinExistence type="inferred from homology"/>
<evidence type="ECO:0000256" key="5">
    <source>
        <dbReference type="ARBA" id="ARBA00022605"/>
    </source>
</evidence>
<name>A0A1N6I919_9FLAO</name>
<gene>
    <name evidence="12" type="ORF">SAMN05421769_3160</name>
</gene>
<comment type="similarity">
    <text evidence="2 11">Belongs to the HisA/HisF family.</text>
</comment>
<dbReference type="STRING" id="59733.SAMN05421769_3160"/>
<reference evidence="13" key="1">
    <citation type="submission" date="2016-12" db="EMBL/GenBank/DDBJ databases">
        <authorList>
            <person name="Varghese N."/>
            <person name="Submissions S."/>
        </authorList>
    </citation>
    <scope>NUCLEOTIDE SEQUENCE [LARGE SCALE GENOMIC DNA]</scope>
    <source>
        <strain evidence="13">DSM 16779</strain>
    </source>
</reference>
<evidence type="ECO:0000256" key="1">
    <source>
        <dbReference type="ARBA" id="ARBA00005091"/>
    </source>
</evidence>
<dbReference type="Pfam" id="PF00977">
    <property type="entry name" value="His_biosynth"/>
    <property type="match status" value="1"/>
</dbReference>
<dbReference type="GO" id="GO:0000105">
    <property type="term" value="P:L-histidine biosynthetic process"/>
    <property type="evidence" value="ECO:0007669"/>
    <property type="project" value="UniProtKB-UniPathway"/>
</dbReference>
<organism evidence="12 13">
    <name type="scientific">Chryseobacterium scophthalmum</name>
    <dbReference type="NCBI Taxonomy" id="59733"/>
    <lineage>
        <taxon>Bacteria</taxon>
        <taxon>Pseudomonadati</taxon>
        <taxon>Bacteroidota</taxon>
        <taxon>Flavobacteriia</taxon>
        <taxon>Flavobacteriales</taxon>
        <taxon>Weeksellaceae</taxon>
        <taxon>Chryseobacterium group</taxon>
        <taxon>Chryseobacterium</taxon>
    </lineage>
</organism>
<dbReference type="GO" id="GO:0016829">
    <property type="term" value="F:lyase activity"/>
    <property type="evidence" value="ECO:0007669"/>
    <property type="project" value="UniProtKB-KW"/>
</dbReference>
<protein>
    <recommendedName>
        <fullName evidence="4">imidazole glycerol-phosphate synthase</fullName>
        <ecNumber evidence="4">4.3.2.10</ecNumber>
    </recommendedName>
    <alternativeName>
        <fullName evidence="9">IGP synthase cyclase subunit</fullName>
    </alternativeName>
</protein>